<evidence type="ECO:0000256" key="1">
    <source>
        <dbReference type="SAM" id="SignalP"/>
    </source>
</evidence>
<feature type="signal peptide" evidence="1">
    <location>
        <begin position="1"/>
        <end position="20"/>
    </location>
</feature>
<dbReference type="Proteomes" id="UP000199679">
    <property type="component" value="Chromosome I"/>
</dbReference>
<evidence type="ECO:0000313" key="2">
    <source>
        <dbReference type="EMBL" id="SDT41323.1"/>
    </source>
</evidence>
<sequence length="228" mass="25945">MKLKIFAIALLSLAIGSVHAQDFLKGSVHENGSDTKLTNVFIHDINNNQLSLADKNGNFQIKSASGHIVIFTSPGYVSDTLYVVDMTPKKIKMSVLTIALREVNINSTKSTFNPREEYPEIYEKSKVYVLSPSSWFSKDSKDARRLKRYFASEEEDRKVDAAFNMAYVGSLVPLKGQELENFMTLYRPTYDFVKSNDRVSMAVYVNDCYKKYLALPPDQRKLQQLTTQ</sequence>
<keyword evidence="1" id="KW-0732">Signal</keyword>
<evidence type="ECO:0008006" key="4">
    <source>
        <dbReference type="Google" id="ProtNLM"/>
    </source>
</evidence>
<dbReference type="SUPFAM" id="SSF49464">
    <property type="entry name" value="Carboxypeptidase regulatory domain-like"/>
    <property type="match status" value="1"/>
</dbReference>
<proteinExistence type="predicted"/>
<accession>A0A1H2A618</accession>
<name>A0A1H2A618_MUCMA</name>
<dbReference type="STRING" id="652787.SAMN05216490_3391"/>
<reference evidence="2 3" key="1">
    <citation type="submission" date="2016-10" db="EMBL/GenBank/DDBJ databases">
        <authorList>
            <person name="de Groot N.N."/>
        </authorList>
    </citation>
    <scope>NUCLEOTIDE SEQUENCE [LARGE SCALE GENOMIC DNA]</scope>
    <source>
        <strain evidence="2 3">MP1X4</strain>
    </source>
</reference>
<keyword evidence="3" id="KW-1185">Reference proteome</keyword>
<gene>
    <name evidence="2" type="ORF">SAMN05216490_3391</name>
</gene>
<organism evidence="2 3">
    <name type="scientific">Mucilaginibacter mallensis</name>
    <dbReference type="NCBI Taxonomy" id="652787"/>
    <lineage>
        <taxon>Bacteria</taxon>
        <taxon>Pseudomonadati</taxon>
        <taxon>Bacteroidota</taxon>
        <taxon>Sphingobacteriia</taxon>
        <taxon>Sphingobacteriales</taxon>
        <taxon>Sphingobacteriaceae</taxon>
        <taxon>Mucilaginibacter</taxon>
    </lineage>
</organism>
<dbReference type="InterPro" id="IPR008969">
    <property type="entry name" value="CarboxyPept-like_regulatory"/>
</dbReference>
<dbReference type="RefSeq" id="WP_091375469.1">
    <property type="nucleotide sequence ID" value="NZ_LT629740.1"/>
</dbReference>
<feature type="chain" id="PRO_5009268480" description="CarboxypepD_reg-like domain-containing protein" evidence="1">
    <location>
        <begin position="21"/>
        <end position="228"/>
    </location>
</feature>
<dbReference type="OrthoDB" id="1118857at2"/>
<dbReference type="EMBL" id="LT629740">
    <property type="protein sequence ID" value="SDT41323.1"/>
    <property type="molecule type" value="Genomic_DNA"/>
</dbReference>
<protein>
    <recommendedName>
        <fullName evidence="4">CarboxypepD_reg-like domain-containing protein</fullName>
    </recommendedName>
</protein>
<dbReference type="AlphaFoldDB" id="A0A1H2A618"/>
<evidence type="ECO:0000313" key="3">
    <source>
        <dbReference type="Proteomes" id="UP000199679"/>
    </source>
</evidence>